<protein>
    <submittedName>
        <fullName evidence="2">Uncharacterized protein</fullName>
    </submittedName>
</protein>
<feature type="compositionally biased region" description="Basic and acidic residues" evidence="1">
    <location>
        <begin position="1"/>
        <end position="11"/>
    </location>
</feature>
<sequence>MLSKARNDPSTRKFTPPTADSGAGLGTEGACPPLTPGAKPGRGDTLRLTPLLPAATTKGPVPGGDWGPLTSGTNFEGRMHTRSAVRKP</sequence>
<reference evidence="2 3" key="1">
    <citation type="submission" date="2019-05" db="EMBL/GenBank/DDBJ databases">
        <title>Another draft genome of Portunus trituberculatus and its Hox gene families provides insights of decapod evolution.</title>
        <authorList>
            <person name="Jeong J.-H."/>
            <person name="Song I."/>
            <person name="Kim S."/>
            <person name="Choi T."/>
            <person name="Kim D."/>
            <person name="Ryu S."/>
            <person name="Kim W."/>
        </authorList>
    </citation>
    <scope>NUCLEOTIDE SEQUENCE [LARGE SCALE GENOMIC DNA]</scope>
    <source>
        <tissue evidence="2">Muscle</tissue>
    </source>
</reference>
<dbReference type="EMBL" id="VSRR010142300">
    <property type="protein sequence ID" value="MPD04697.1"/>
    <property type="molecule type" value="Genomic_DNA"/>
</dbReference>
<evidence type="ECO:0000256" key="1">
    <source>
        <dbReference type="SAM" id="MobiDB-lite"/>
    </source>
</evidence>
<accession>A0A5B7KDG6</accession>
<name>A0A5B7KDG6_PORTR</name>
<keyword evidence="3" id="KW-1185">Reference proteome</keyword>
<comment type="caution">
    <text evidence="2">The sequence shown here is derived from an EMBL/GenBank/DDBJ whole genome shotgun (WGS) entry which is preliminary data.</text>
</comment>
<evidence type="ECO:0000313" key="2">
    <source>
        <dbReference type="EMBL" id="MPD04697.1"/>
    </source>
</evidence>
<feature type="compositionally biased region" description="Low complexity" evidence="1">
    <location>
        <begin position="46"/>
        <end position="57"/>
    </location>
</feature>
<dbReference type="AlphaFoldDB" id="A0A5B7KDG6"/>
<proteinExistence type="predicted"/>
<evidence type="ECO:0000313" key="3">
    <source>
        <dbReference type="Proteomes" id="UP000324222"/>
    </source>
</evidence>
<dbReference type="Proteomes" id="UP000324222">
    <property type="component" value="Unassembled WGS sequence"/>
</dbReference>
<organism evidence="2 3">
    <name type="scientific">Portunus trituberculatus</name>
    <name type="common">Swimming crab</name>
    <name type="synonym">Neptunus trituberculatus</name>
    <dbReference type="NCBI Taxonomy" id="210409"/>
    <lineage>
        <taxon>Eukaryota</taxon>
        <taxon>Metazoa</taxon>
        <taxon>Ecdysozoa</taxon>
        <taxon>Arthropoda</taxon>
        <taxon>Crustacea</taxon>
        <taxon>Multicrustacea</taxon>
        <taxon>Malacostraca</taxon>
        <taxon>Eumalacostraca</taxon>
        <taxon>Eucarida</taxon>
        <taxon>Decapoda</taxon>
        <taxon>Pleocyemata</taxon>
        <taxon>Brachyura</taxon>
        <taxon>Eubrachyura</taxon>
        <taxon>Portunoidea</taxon>
        <taxon>Portunidae</taxon>
        <taxon>Portuninae</taxon>
        <taxon>Portunus</taxon>
    </lineage>
</organism>
<gene>
    <name evidence="2" type="ORF">E2C01_100400</name>
</gene>
<feature type="region of interest" description="Disordered" evidence="1">
    <location>
        <begin position="1"/>
        <end position="88"/>
    </location>
</feature>